<dbReference type="InterPro" id="IPR000195">
    <property type="entry name" value="Rab-GAP-TBC_dom"/>
</dbReference>
<dbReference type="Pfam" id="PF00566">
    <property type="entry name" value="RabGAP-TBC"/>
    <property type="match status" value="1"/>
</dbReference>
<dbReference type="InterPro" id="IPR035969">
    <property type="entry name" value="Rab-GAP_TBC_sf"/>
</dbReference>
<keyword evidence="4" id="KW-1185">Reference proteome</keyword>
<evidence type="ECO:0000256" key="1">
    <source>
        <dbReference type="SAM" id="MobiDB-lite"/>
    </source>
</evidence>
<name>A0ABV2AJU4_9EUKA</name>
<gene>
    <name evidence="3" type="ORF">MHBO_001682</name>
</gene>
<organism evidence="3 4">
    <name type="scientific">Bonamia ostreae</name>
    <dbReference type="NCBI Taxonomy" id="126728"/>
    <lineage>
        <taxon>Eukaryota</taxon>
        <taxon>Sar</taxon>
        <taxon>Rhizaria</taxon>
        <taxon>Endomyxa</taxon>
        <taxon>Ascetosporea</taxon>
        <taxon>Haplosporida</taxon>
        <taxon>Bonamia</taxon>
    </lineage>
</organism>
<dbReference type="EMBL" id="JBDODL010000449">
    <property type="protein sequence ID" value="MES1919939.1"/>
    <property type="molecule type" value="Genomic_DNA"/>
</dbReference>
<proteinExistence type="predicted"/>
<dbReference type="PANTHER" id="PTHR47219">
    <property type="entry name" value="RAB GTPASE-ACTIVATING PROTEIN 1-LIKE"/>
    <property type="match status" value="1"/>
</dbReference>
<feature type="region of interest" description="Disordered" evidence="1">
    <location>
        <begin position="1"/>
        <end position="51"/>
    </location>
</feature>
<dbReference type="PANTHER" id="PTHR47219:SF9">
    <property type="entry name" value="GTPASE ACTIVATING PROTEIN AND CENTROSOME-ASSOCIATED, ISOFORM B"/>
    <property type="match status" value="1"/>
</dbReference>
<feature type="compositionally biased region" description="Polar residues" evidence="1">
    <location>
        <begin position="13"/>
        <end position="22"/>
    </location>
</feature>
<evidence type="ECO:0000313" key="3">
    <source>
        <dbReference type="EMBL" id="MES1919939.1"/>
    </source>
</evidence>
<dbReference type="Gene3D" id="1.10.8.270">
    <property type="entry name" value="putative rabgap domain of human tbc1 domain family member 14 like domains"/>
    <property type="match status" value="1"/>
</dbReference>
<dbReference type="Gene3D" id="1.10.10.750">
    <property type="entry name" value="Ypt/Rab-GAP domain of gyp1p, domain 1"/>
    <property type="match status" value="1"/>
</dbReference>
<comment type="caution">
    <text evidence="3">The sequence shown here is derived from an EMBL/GenBank/DDBJ whole genome shotgun (WGS) entry which is preliminary data.</text>
</comment>
<evidence type="ECO:0000313" key="4">
    <source>
        <dbReference type="Proteomes" id="UP001439008"/>
    </source>
</evidence>
<dbReference type="SMART" id="SM00164">
    <property type="entry name" value="TBC"/>
    <property type="match status" value="1"/>
</dbReference>
<evidence type="ECO:0000259" key="2">
    <source>
        <dbReference type="PROSITE" id="PS50086"/>
    </source>
</evidence>
<feature type="compositionally biased region" description="Low complexity" evidence="1">
    <location>
        <begin position="35"/>
        <end position="51"/>
    </location>
</feature>
<feature type="compositionally biased region" description="Basic and acidic residues" evidence="1">
    <location>
        <begin position="23"/>
        <end position="33"/>
    </location>
</feature>
<protein>
    <recommendedName>
        <fullName evidence="2">Rab-GAP TBC domain-containing protein</fullName>
    </recommendedName>
</protein>
<dbReference type="SUPFAM" id="SSF47923">
    <property type="entry name" value="Ypt/Rab-GAP domain of gyp1p"/>
    <property type="match status" value="1"/>
</dbReference>
<dbReference type="PROSITE" id="PS50086">
    <property type="entry name" value="TBC_RABGAP"/>
    <property type="match status" value="1"/>
</dbReference>
<feature type="domain" description="Rab-GAP TBC" evidence="2">
    <location>
        <begin position="119"/>
        <end position="284"/>
    </location>
</feature>
<dbReference type="Proteomes" id="UP001439008">
    <property type="component" value="Unassembled WGS sequence"/>
</dbReference>
<sequence length="284" mass="33363">MDKSKNFFYRKATTAQTTNNEDQMNKIDSEDKNVQNLSNKSKFSKSSQNSSIQSLQQVENPVIPKINLYGFETKGIVGAKSQDYEKKQQKHLNKWIEITKNWCKHCKAKNKLKRHIRKGIPDSFRGAVWYSLAKAKSYREKSTTKFKDYVKSDELDPKIDSQIKKDLNRTFPYNVYLKEGRGQESLYNVLKATALHVKEVGYCQGMGFVVATLLMYMGEEDSFWVLISMLKGKLNMGEMFKENFPLTRKRFFVFEKLIKRHYPKLHEHFVFNMILKNCKKVFIN</sequence>
<accession>A0ABV2AJU4</accession>
<dbReference type="InterPro" id="IPR050302">
    <property type="entry name" value="Rab_GAP_TBC_domain"/>
</dbReference>
<reference evidence="3 4" key="1">
    <citation type="journal article" date="2024" name="BMC Biol.">
        <title>Comparative genomics of Ascetosporea gives new insight into the evolutionary basis for animal parasitism in Rhizaria.</title>
        <authorList>
            <person name="Hiltunen Thoren M."/>
            <person name="Onut-Brannstrom I."/>
            <person name="Alfjorden A."/>
            <person name="Peckova H."/>
            <person name="Swords F."/>
            <person name="Hooper C."/>
            <person name="Holzer A.S."/>
            <person name="Bass D."/>
            <person name="Burki F."/>
        </authorList>
    </citation>
    <scope>NUCLEOTIDE SEQUENCE [LARGE SCALE GENOMIC DNA]</scope>
    <source>
        <strain evidence="3">20-A016</strain>
    </source>
</reference>